<dbReference type="OrthoDB" id="515401at2759"/>
<proteinExistence type="predicted"/>
<evidence type="ECO:0008006" key="4">
    <source>
        <dbReference type="Google" id="ProtNLM"/>
    </source>
</evidence>
<evidence type="ECO:0000313" key="2">
    <source>
        <dbReference type="EMBL" id="ORY32627.1"/>
    </source>
</evidence>
<dbReference type="Proteomes" id="UP000193986">
    <property type="component" value="Unassembled WGS sequence"/>
</dbReference>
<feature type="region of interest" description="Disordered" evidence="1">
    <location>
        <begin position="169"/>
        <end position="203"/>
    </location>
</feature>
<dbReference type="STRING" id="71784.A0A1Y2BDQ5"/>
<dbReference type="EMBL" id="MCFC01000009">
    <property type="protein sequence ID" value="ORY32627.1"/>
    <property type="molecule type" value="Genomic_DNA"/>
</dbReference>
<reference evidence="2 3" key="1">
    <citation type="submission" date="2016-07" db="EMBL/GenBank/DDBJ databases">
        <title>Pervasive Adenine N6-methylation of Active Genes in Fungi.</title>
        <authorList>
            <consortium name="DOE Joint Genome Institute"/>
            <person name="Mondo S.J."/>
            <person name="Dannebaum R.O."/>
            <person name="Kuo R.C."/>
            <person name="Labutti K."/>
            <person name="Haridas S."/>
            <person name="Kuo A."/>
            <person name="Salamov A."/>
            <person name="Ahrendt S.R."/>
            <person name="Lipzen A."/>
            <person name="Sullivan W."/>
            <person name="Andreopoulos W.B."/>
            <person name="Clum A."/>
            <person name="Lindquist E."/>
            <person name="Daum C."/>
            <person name="Ramamoorthy G.K."/>
            <person name="Gryganskyi A."/>
            <person name="Culley D."/>
            <person name="Magnuson J.K."/>
            <person name="James T.Y."/>
            <person name="O'Malley M.A."/>
            <person name="Stajich J.E."/>
            <person name="Spatafora J.W."/>
            <person name="Visel A."/>
            <person name="Grigoriev I.V."/>
        </authorList>
    </citation>
    <scope>NUCLEOTIDE SEQUENCE [LARGE SCALE GENOMIC DNA]</scope>
    <source>
        <strain evidence="2 3">68-887.2</strain>
    </source>
</reference>
<dbReference type="AlphaFoldDB" id="A0A1Y2BDQ5"/>
<evidence type="ECO:0000313" key="3">
    <source>
        <dbReference type="Proteomes" id="UP000193986"/>
    </source>
</evidence>
<gene>
    <name evidence="2" type="ORF">BCR39DRAFT_380362</name>
</gene>
<feature type="compositionally biased region" description="Basic and acidic residues" evidence="1">
    <location>
        <begin position="176"/>
        <end position="191"/>
    </location>
</feature>
<dbReference type="InParanoid" id="A0A1Y2BDQ5"/>
<protein>
    <recommendedName>
        <fullName evidence="4">GATA-type domain-containing protein</fullName>
    </recommendedName>
</protein>
<keyword evidence="3" id="KW-1185">Reference proteome</keyword>
<comment type="caution">
    <text evidence="2">The sequence shown here is derived from an EMBL/GenBank/DDBJ whole genome shotgun (WGS) entry which is preliminary data.</text>
</comment>
<organism evidence="2 3">
    <name type="scientific">Naematelia encephala</name>
    <dbReference type="NCBI Taxonomy" id="71784"/>
    <lineage>
        <taxon>Eukaryota</taxon>
        <taxon>Fungi</taxon>
        <taxon>Dikarya</taxon>
        <taxon>Basidiomycota</taxon>
        <taxon>Agaricomycotina</taxon>
        <taxon>Tremellomycetes</taxon>
        <taxon>Tremellales</taxon>
        <taxon>Naemateliaceae</taxon>
        <taxon>Naematelia</taxon>
    </lineage>
</organism>
<accession>A0A1Y2BDQ5</accession>
<name>A0A1Y2BDQ5_9TREE</name>
<sequence>MHMASITRVMEVYLRSECLRVLPIQRLTICRRSTTSPTAPGPVATQTYWSTANDHHQSPFTSPPMPSYLYRPPPFSAPAPSDPQAYAYNPPSSTYNNGHLPPMRVPAEEQASGGWVYPASYNASFHQHQGSFHSHQAHQNMYHSGPLTASYASAMQMPTPGYVTPSLFPSWSNERGSGRESPKVKNEHEELSQASPLGSDHASIYGQDERHVDITYTSESEAKVTAELKRCCYNCSATSPPSWRKSILNMGKILCNSKRNCHHPHR</sequence>
<evidence type="ECO:0000256" key="1">
    <source>
        <dbReference type="SAM" id="MobiDB-lite"/>
    </source>
</evidence>